<reference evidence="2 3" key="1">
    <citation type="journal article" date="2018" name="Front. Plant Sci.">
        <title>Red Clover (Trifolium pratense) and Zigzag Clover (T. medium) - A Picture of Genomic Similarities and Differences.</title>
        <authorList>
            <person name="Dluhosova J."/>
            <person name="Istvanek J."/>
            <person name="Nedelnik J."/>
            <person name="Repkova J."/>
        </authorList>
    </citation>
    <scope>NUCLEOTIDE SEQUENCE [LARGE SCALE GENOMIC DNA]</scope>
    <source>
        <strain evidence="3">cv. 10/8</strain>
        <tissue evidence="2">Leaf</tissue>
    </source>
</reference>
<dbReference type="Proteomes" id="UP000265520">
    <property type="component" value="Unassembled WGS sequence"/>
</dbReference>
<name>A0A392SZT1_9FABA</name>
<organism evidence="2 3">
    <name type="scientific">Trifolium medium</name>
    <dbReference type="NCBI Taxonomy" id="97028"/>
    <lineage>
        <taxon>Eukaryota</taxon>
        <taxon>Viridiplantae</taxon>
        <taxon>Streptophyta</taxon>
        <taxon>Embryophyta</taxon>
        <taxon>Tracheophyta</taxon>
        <taxon>Spermatophyta</taxon>
        <taxon>Magnoliopsida</taxon>
        <taxon>eudicotyledons</taxon>
        <taxon>Gunneridae</taxon>
        <taxon>Pentapetalae</taxon>
        <taxon>rosids</taxon>
        <taxon>fabids</taxon>
        <taxon>Fabales</taxon>
        <taxon>Fabaceae</taxon>
        <taxon>Papilionoideae</taxon>
        <taxon>50 kb inversion clade</taxon>
        <taxon>NPAAA clade</taxon>
        <taxon>Hologalegina</taxon>
        <taxon>IRL clade</taxon>
        <taxon>Trifolieae</taxon>
        <taxon>Trifolium</taxon>
    </lineage>
</organism>
<evidence type="ECO:0000313" key="3">
    <source>
        <dbReference type="Proteomes" id="UP000265520"/>
    </source>
</evidence>
<proteinExistence type="predicted"/>
<feature type="region of interest" description="Disordered" evidence="1">
    <location>
        <begin position="1"/>
        <end position="27"/>
    </location>
</feature>
<accession>A0A392SZT1</accession>
<keyword evidence="2" id="KW-0689">Ribosomal protein</keyword>
<dbReference type="EMBL" id="LXQA010463001">
    <property type="protein sequence ID" value="MCI53436.1"/>
    <property type="molecule type" value="Genomic_DNA"/>
</dbReference>
<feature type="non-terminal residue" evidence="2">
    <location>
        <position position="1"/>
    </location>
</feature>
<feature type="compositionally biased region" description="Low complexity" evidence="1">
    <location>
        <begin position="10"/>
        <end position="27"/>
    </location>
</feature>
<dbReference type="GO" id="GO:0005840">
    <property type="term" value="C:ribosome"/>
    <property type="evidence" value="ECO:0007669"/>
    <property type="project" value="UniProtKB-KW"/>
</dbReference>
<sequence>LKDDSPRPGQPGQVPRPVVAGGAPVRT</sequence>
<comment type="caution">
    <text evidence="2">The sequence shown here is derived from an EMBL/GenBank/DDBJ whole genome shotgun (WGS) entry which is preliminary data.</text>
</comment>
<dbReference type="AlphaFoldDB" id="A0A392SZT1"/>
<evidence type="ECO:0000256" key="1">
    <source>
        <dbReference type="SAM" id="MobiDB-lite"/>
    </source>
</evidence>
<protein>
    <submittedName>
        <fullName evidence="2">Ribosomal protein S26</fullName>
    </submittedName>
</protein>
<evidence type="ECO:0000313" key="2">
    <source>
        <dbReference type="EMBL" id="MCI53436.1"/>
    </source>
</evidence>
<keyword evidence="3" id="KW-1185">Reference proteome</keyword>
<keyword evidence="2" id="KW-0687">Ribonucleoprotein</keyword>